<evidence type="ECO:0000256" key="1">
    <source>
        <dbReference type="SAM" id="MobiDB-lite"/>
    </source>
</evidence>
<sequence length="1186" mass="132574">MELRDTWARSVLDEKNQNLTLAQQECLLWHQRLSHYNLATVHNLCRQKKATKVQTEEELIAIRDGPSLPCTYNVPNAVCRNLLCSSCCIAKAKRRKPSISATTAPPEKEMALKESKVNPGDMIHCDHYLSPVVGRVIAASGHSSTTNGYVGGTIYVDSASGYVFHRPQKSISAAETIRGKLIFEQEAADSNVKVKSYHSDNGVFSSKEFREHCNKMKQKMSFSGVGAKFQNGVAENAIGFITNMARANMIHATIHHPRHKFINSWPLAMTYAIWCYNKIPTNGGTGWSPEELWTKFKSPRSALPRAHVFGCPVYVLDPKLQDGQKIPKWNSKARQGIFVGFSTEHSSNVPLVLNPTTGYISPQYHVIFDDGFTTVPSLTTETERNELFECLFWTAREKFVDEMDVEALKPELCDEWLSARELEARQRGEAIHDVPPVASEGVKSKAQMGDQDGVSVVVPEGESNGVPEGELEGAPSVESEGAQTAPSNPLSPLTSALKQKPASDARRVRFQNEARPSPPPPSPPTPPRRSPRHRKHETDRFTWKATLVAALGVAQSATSWAHGWTSPPAMVANYGSRHGSINTAKSIKHDHILELYMLQDDWTSCQEDVDSGIGEFAEYARPDLSDEIGSYTVTDVQPHILKAKAHANDADNPTFRQAMSSPHQKEWSEAIDIELNTLANELKAWTLVRRESWMKVLPMKWALKLKRYPDGLAKKFKARFCVRGDRQIEGIDYFETWAPVVQWTTVRTMLILAANQKLCTAQADITAAFVHAPLEENEEIYVEQPTGYVYGKPGEFVLKLNRSVYGIKQAPRNFFNYLRDHFETLGLRQSDHDPCLFVGEKVTAIVYVDDILFFARDDSDIDNVISALQKNHVQIRREGTAEGFLGVALEHTTNNGVTQIKLTQAGLAKRIVETLGLCSQYSTAISTPAEASPLPKDADGAPAAENFNYAAVVGMLLYLSGHSRPDIAFAVHQCARYTFNPTRKHEVALIRIGRYLKGTMDKGTIMTPSSVPRIDCYPDADFAGLYGHDDKQDPHCVRSRTGYVILAFGCPVLWRSKLQTEIALSTMEAEYVAISTACRDLFPVVDIVKELSASVGLTNDFTSKIHVRIHEDNVGALTLGKLEPRRMTPRSKHYAIKYHWFREKVKDKANRVELVKIDTKNQLGDIFTKGLTKDSFEYLRRLLMGW</sequence>
<dbReference type="InterPro" id="IPR013103">
    <property type="entry name" value="RVT_2"/>
</dbReference>
<dbReference type="InterPro" id="IPR043502">
    <property type="entry name" value="DNA/RNA_pol_sf"/>
</dbReference>
<comment type="caution">
    <text evidence="3">The sequence shown here is derived from an EMBL/GenBank/DDBJ whole genome shotgun (WGS) entry which is preliminary data.</text>
</comment>
<dbReference type="CDD" id="cd09272">
    <property type="entry name" value="RNase_HI_RT_Ty1"/>
    <property type="match status" value="1"/>
</dbReference>
<organism evidence="3 4">
    <name type="scientific">Cyclotella atomus</name>
    <dbReference type="NCBI Taxonomy" id="382360"/>
    <lineage>
        <taxon>Eukaryota</taxon>
        <taxon>Sar</taxon>
        <taxon>Stramenopiles</taxon>
        <taxon>Ochrophyta</taxon>
        <taxon>Bacillariophyta</taxon>
        <taxon>Coscinodiscophyceae</taxon>
        <taxon>Thalassiosirophycidae</taxon>
        <taxon>Stephanodiscales</taxon>
        <taxon>Stephanodiscaceae</taxon>
        <taxon>Cyclotella</taxon>
    </lineage>
</organism>
<dbReference type="InterPro" id="IPR036397">
    <property type="entry name" value="RNaseH_sf"/>
</dbReference>
<evidence type="ECO:0000313" key="4">
    <source>
        <dbReference type="Proteomes" id="UP001530400"/>
    </source>
</evidence>
<name>A0ABD3P443_9STRA</name>
<feature type="compositionally biased region" description="Polar residues" evidence="1">
    <location>
        <begin position="481"/>
        <end position="497"/>
    </location>
</feature>
<dbReference type="SUPFAM" id="SSF53098">
    <property type="entry name" value="Ribonuclease H-like"/>
    <property type="match status" value="1"/>
</dbReference>
<evidence type="ECO:0000313" key="3">
    <source>
        <dbReference type="EMBL" id="KAL3782482.1"/>
    </source>
</evidence>
<evidence type="ECO:0000259" key="2">
    <source>
        <dbReference type="PROSITE" id="PS50994"/>
    </source>
</evidence>
<protein>
    <recommendedName>
        <fullName evidence="2">Integrase catalytic domain-containing protein</fullName>
    </recommendedName>
</protein>
<dbReference type="Gene3D" id="3.30.420.10">
    <property type="entry name" value="Ribonuclease H-like superfamily/Ribonuclease H"/>
    <property type="match status" value="1"/>
</dbReference>
<feature type="domain" description="Integrase catalytic" evidence="2">
    <location>
        <begin position="115"/>
        <end position="297"/>
    </location>
</feature>
<gene>
    <name evidence="3" type="ORF">ACHAWO_005229</name>
</gene>
<dbReference type="Proteomes" id="UP001530400">
    <property type="component" value="Unassembled WGS sequence"/>
</dbReference>
<dbReference type="PANTHER" id="PTHR11439:SF467">
    <property type="entry name" value="INTEGRASE CATALYTIC DOMAIN-CONTAINING PROTEIN"/>
    <property type="match status" value="1"/>
</dbReference>
<feature type="compositionally biased region" description="Pro residues" evidence="1">
    <location>
        <begin position="516"/>
        <end position="528"/>
    </location>
</feature>
<dbReference type="PANTHER" id="PTHR11439">
    <property type="entry name" value="GAG-POL-RELATED RETROTRANSPOSON"/>
    <property type="match status" value="1"/>
</dbReference>
<keyword evidence="4" id="KW-1185">Reference proteome</keyword>
<dbReference type="InterPro" id="IPR001584">
    <property type="entry name" value="Integrase_cat-core"/>
</dbReference>
<dbReference type="SUPFAM" id="SSF56672">
    <property type="entry name" value="DNA/RNA polymerases"/>
    <property type="match status" value="1"/>
</dbReference>
<feature type="compositionally biased region" description="Basic and acidic residues" evidence="1">
    <location>
        <begin position="501"/>
        <end position="512"/>
    </location>
</feature>
<dbReference type="AlphaFoldDB" id="A0ABD3P443"/>
<feature type="region of interest" description="Disordered" evidence="1">
    <location>
        <begin position="428"/>
        <end position="540"/>
    </location>
</feature>
<dbReference type="EMBL" id="JALLPJ020000805">
    <property type="protein sequence ID" value="KAL3782482.1"/>
    <property type="molecule type" value="Genomic_DNA"/>
</dbReference>
<reference evidence="3 4" key="1">
    <citation type="submission" date="2024-10" db="EMBL/GenBank/DDBJ databases">
        <title>Updated reference genomes for cyclostephanoid diatoms.</title>
        <authorList>
            <person name="Roberts W.R."/>
            <person name="Alverson A.J."/>
        </authorList>
    </citation>
    <scope>NUCLEOTIDE SEQUENCE [LARGE SCALE GENOMIC DNA]</scope>
    <source>
        <strain evidence="3 4">AJA010-31</strain>
    </source>
</reference>
<dbReference type="InterPro" id="IPR012337">
    <property type="entry name" value="RNaseH-like_sf"/>
</dbReference>
<dbReference type="Pfam" id="PF07727">
    <property type="entry name" value="RVT_2"/>
    <property type="match status" value="1"/>
</dbReference>
<accession>A0ABD3P443</accession>
<dbReference type="PROSITE" id="PS50994">
    <property type="entry name" value="INTEGRASE"/>
    <property type="match status" value="1"/>
</dbReference>
<proteinExistence type="predicted"/>